<dbReference type="AlphaFoldDB" id="A0A1L7CIY0"/>
<name>A0A1L7CIY0_CORFL</name>
<evidence type="ECO:0000313" key="2">
    <source>
        <dbReference type="EMBL" id="APT85816.1"/>
    </source>
</evidence>
<dbReference type="Pfam" id="PF13556">
    <property type="entry name" value="HTH_30"/>
    <property type="match status" value="1"/>
</dbReference>
<dbReference type="Proteomes" id="UP000185479">
    <property type="component" value="Chromosome"/>
</dbReference>
<dbReference type="Gene3D" id="1.10.10.2840">
    <property type="entry name" value="PucR C-terminal helix-turn-helix domain"/>
    <property type="match status" value="1"/>
</dbReference>
<feature type="domain" description="PucR C-terminal helix-turn-helix" evidence="1">
    <location>
        <begin position="446"/>
        <end position="475"/>
    </location>
</feature>
<dbReference type="EMBL" id="CP009246">
    <property type="protein sequence ID" value="APT85816.1"/>
    <property type="molecule type" value="Genomic_DNA"/>
</dbReference>
<dbReference type="KEGG" id="cfc:CFLV_00375"/>
<dbReference type="InterPro" id="IPR025736">
    <property type="entry name" value="PucR_C-HTH_dom"/>
</dbReference>
<evidence type="ECO:0000313" key="3">
    <source>
        <dbReference type="Proteomes" id="UP000185479"/>
    </source>
</evidence>
<sequence length="500" mass="52957">MSDLLLVEPRLKLVGTIKGSGEFQGLCAEEDGAGEDWLVFPSRTARPLEAARRLTTAAGLVFVEGETLATTADSDGSTVPTVPPTQAAPTLAAVTTAAVEAAASAPATLLLATGGMTRLDVRAAVDQLLRRQPHHQAWRKLQTIAHLSQALMSQSPESALLASYASLSGDALLLLDLDGHVLASAGMLPSRTIARALHGESGDRPSMMIGRWNVAAQLIAADATRRATGQAWWLVCGRRTADTPNVEDPGFVALRELLLGVLTARRHMEHSQLADSSVLLASLCAESSDKDELERSLIGRGFSRRAHLRLLVAGTAKDAFRSEIVSDIAGIGARYGIPLLVGYRKGRTLVLTTDSDALSQLTAALPAPVGISARFLRVGQGPRACREASVAAIVAEKKSAHSVRFDDCGAIEKAAALLGEEALSDAVGSLDAAIGEVKDGAAVCATWEEENFSVAKAAKRLGMHANTVRNRIEALSGQISFHEADLVLWSLWRKLVSRER</sequence>
<proteinExistence type="predicted"/>
<accession>A0A1L7CIY0</accession>
<dbReference type="InterPro" id="IPR042070">
    <property type="entry name" value="PucR_C-HTH_sf"/>
</dbReference>
<reference evidence="2 3" key="1">
    <citation type="submission" date="2014-08" db="EMBL/GenBank/DDBJ databases">
        <title>Complete genome sequence of Corynebacterium flavescens OJ8(T)(=DSM 20296(T)), isolated from cheese.</title>
        <authorList>
            <person name="Ruckert C."/>
            <person name="Albersmeier A."/>
            <person name="Winkler A."/>
            <person name="Kalinowski J."/>
        </authorList>
    </citation>
    <scope>NUCLEOTIDE SEQUENCE [LARGE SCALE GENOMIC DNA]</scope>
    <source>
        <strain evidence="2 3">OJ8</strain>
    </source>
</reference>
<organism evidence="2 3">
    <name type="scientific">Corynebacterium flavescens</name>
    <dbReference type="NCBI Taxonomy" id="28028"/>
    <lineage>
        <taxon>Bacteria</taxon>
        <taxon>Bacillati</taxon>
        <taxon>Actinomycetota</taxon>
        <taxon>Actinomycetes</taxon>
        <taxon>Mycobacteriales</taxon>
        <taxon>Corynebacteriaceae</taxon>
        <taxon>Corynebacterium</taxon>
    </lineage>
</organism>
<gene>
    <name evidence="2" type="ORF">CFLV_00375</name>
</gene>
<keyword evidence="3" id="KW-1185">Reference proteome</keyword>
<protein>
    <recommendedName>
        <fullName evidence="1">PucR C-terminal helix-turn-helix domain-containing protein</fullName>
    </recommendedName>
</protein>
<evidence type="ECO:0000259" key="1">
    <source>
        <dbReference type="Pfam" id="PF13556"/>
    </source>
</evidence>